<accession>A0ABQ2EDQ2</accession>
<dbReference type="Proteomes" id="UP000599009">
    <property type="component" value="Unassembled WGS sequence"/>
</dbReference>
<dbReference type="InterPro" id="IPR025202">
    <property type="entry name" value="PLD-like_dom"/>
</dbReference>
<reference evidence="3" key="1">
    <citation type="journal article" date="2019" name="Int. J. Syst. Evol. Microbiol.">
        <title>The Global Catalogue of Microorganisms (GCM) 10K type strain sequencing project: providing services to taxonomists for standard genome sequencing and annotation.</title>
        <authorList>
            <consortium name="The Broad Institute Genomics Platform"/>
            <consortium name="The Broad Institute Genome Sequencing Center for Infectious Disease"/>
            <person name="Wu L."/>
            <person name="Ma J."/>
        </authorList>
    </citation>
    <scope>NUCLEOTIDE SEQUENCE [LARGE SCALE GENOMIC DNA]</scope>
    <source>
        <strain evidence="3">CGMCC 1.8985</strain>
    </source>
</reference>
<name>A0ABQ2EDQ2_9GAMM</name>
<proteinExistence type="predicted"/>
<organism evidence="2 3">
    <name type="scientific">Luteimonas terricola</name>
    <dbReference type="NCBI Taxonomy" id="645597"/>
    <lineage>
        <taxon>Bacteria</taxon>
        <taxon>Pseudomonadati</taxon>
        <taxon>Pseudomonadota</taxon>
        <taxon>Gammaproteobacteria</taxon>
        <taxon>Lysobacterales</taxon>
        <taxon>Lysobacteraceae</taxon>
        <taxon>Luteimonas</taxon>
    </lineage>
</organism>
<evidence type="ECO:0000313" key="3">
    <source>
        <dbReference type="Proteomes" id="UP000599009"/>
    </source>
</evidence>
<protein>
    <submittedName>
        <fullName evidence="2">Cardiolipin synthase B</fullName>
    </submittedName>
</protein>
<dbReference type="InterPro" id="IPR001736">
    <property type="entry name" value="PLipase_D/transphosphatidylase"/>
</dbReference>
<feature type="domain" description="PLD phosphodiesterase" evidence="1">
    <location>
        <begin position="334"/>
        <end position="361"/>
    </location>
</feature>
<dbReference type="SUPFAM" id="SSF56024">
    <property type="entry name" value="Phospholipase D/nuclease"/>
    <property type="match status" value="2"/>
</dbReference>
<dbReference type="SMART" id="SM00155">
    <property type="entry name" value="PLDc"/>
    <property type="match status" value="2"/>
</dbReference>
<evidence type="ECO:0000259" key="1">
    <source>
        <dbReference type="PROSITE" id="PS50035"/>
    </source>
</evidence>
<comment type="caution">
    <text evidence="2">The sequence shown here is derived from an EMBL/GenBank/DDBJ whole genome shotgun (WGS) entry which is preliminary data.</text>
</comment>
<gene>
    <name evidence="2" type="primary">cls</name>
    <name evidence="2" type="ORF">GCM10011394_16740</name>
</gene>
<dbReference type="RefSeq" id="WP_132986399.1">
    <property type="nucleotide sequence ID" value="NZ_BMME01000001.1"/>
</dbReference>
<dbReference type="Pfam" id="PF13091">
    <property type="entry name" value="PLDc_2"/>
    <property type="match status" value="2"/>
</dbReference>
<dbReference type="PROSITE" id="PS50035">
    <property type="entry name" value="PLD"/>
    <property type="match status" value="2"/>
</dbReference>
<dbReference type="CDD" id="cd09110">
    <property type="entry name" value="PLDc_CLS_1"/>
    <property type="match status" value="1"/>
</dbReference>
<dbReference type="Gene3D" id="3.30.870.10">
    <property type="entry name" value="Endonuclease Chain A"/>
    <property type="match status" value="2"/>
</dbReference>
<evidence type="ECO:0000313" key="2">
    <source>
        <dbReference type="EMBL" id="GGK08073.1"/>
    </source>
</evidence>
<feature type="domain" description="PLD phosphodiesterase" evidence="1">
    <location>
        <begin position="157"/>
        <end position="184"/>
    </location>
</feature>
<dbReference type="EMBL" id="BMME01000001">
    <property type="protein sequence ID" value="GGK08073.1"/>
    <property type="molecule type" value="Genomic_DNA"/>
</dbReference>
<dbReference type="PANTHER" id="PTHR21248">
    <property type="entry name" value="CARDIOLIPIN SYNTHASE"/>
    <property type="match status" value="1"/>
</dbReference>
<dbReference type="PANTHER" id="PTHR21248:SF22">
    <property type="entry name" value="PHOSPHOLIPASE D"/>
    <property type="match status" value="1"/>
</dbReference>
<dbReference type="CDD" id="cd09159">
    <property type="entry name" value="PLDc_ybhO_like_2"/>
    <property type="match status" value="1"/>
</dbReference>
<sequence>MAWTIVLTVAITALAVVLAMNFSTPEKKIERKIAHRHAIADPQFRREMSVLLGPAILPGNHVVDYENGDEIFPAMLEAIASAQQTITFETYIYWSGDIGQRFADALSERARAGVAVHLMIDWVGSIKMDEEMLQAMKDAGVLVERYRPLHWYNLGRMNNRTHRKLLVIDGRVGFTGGVGIADQWTGHAQDPDHWREAHFRIEGPAVAQMQSAFNDNWIKTTGILLNGPAYFPPLEPAGDMAAHLFIASPAGGSESMHLMYLSAIAAADRSIDLAASYFVPDELIIKALIAARQRGVRVRVLLPGEHIDSETVRLSSKATWGELLQTGIEIHEYEPTMLHVKLLIVDGELVSLGSTNFDIRSFRLNDEASLNVYNRDFAARMTEVFEADLEHAKQYSHEMWERRPLREKLAEKFVRPLRSQL</sequence>
<keyword evidence="3" id="KW-1185">Reference proteome</keyword>